<evidence type="ECO:0000313" key="2">
    <source>
        <dbReference type="EMBL" id="CAJ1380269.1"/>
    </source>
</evidence>
<feature type="region of interest" description="Disordered" evidence="1">
    <location>
        <begin position="50"/>
        <end position="75"/>
    </location>
</feature>
<dbReference type="Proteomes" id="UP001178507">
    <property type="component" value="Unassembled WGS sequence"/>
</dbReference>
<feature type="non-terminal residue" evidence="2">
    <location>
        <position position="128"/>
    </location>
</feature>
<evidence type="ECO:0000256" key="1">
    <source>
        <dbReference type="SAM" id="MobiDB-lite"/>
    </source>
</evidence>
<accession>A0AA36I5X5</accession>
<name>A0AA36I5X5_9DINO</name>
<dbReference type="AlphaFoldDB" id="A0AA36I5X5"/>
<evidence type="ECO:0000313" key="3">
    <source>
        <dbReference type="Proteomes" id="UP001178507"/>
    </source>
</evidence>
<comment type="caution">
    <text evidence="2">The sequence shown here is derived from an EMBL/GenBank/DDBJ whole genome shotgun (WGS) entry which is preliminary data.</text>
</comment>
<proteinExistence type="predicted"/>
<sequence length="128" mass="14067">MQDEACSEVPTENLAEASKMPVLTEVSTEVRLAAMLPRIGTPSLQFHVQQWGKQSKQSRPSTSLQGFSHSPGSGMDFRATCPASFASLRKPQLESLTSLTRPFREPPVDKKLVLQAERSAAVIQQNSR</sequence>
<organism evidence="2 3">
    <name type="scientific">Effrenium voratum</name>
    <dbReference type="NCBI Taxonomy" id="2562239"/>
    <lineage>
        <taxon>Eukaryota</taxon>
        <taxon>Sar</taxon>
        <taxon>Alveolata</taxon>
        <taxon>Dinophyceae</taxon>
        <taxon>Suessiales</taxon>
        <taxon>Symbiodiniaceae</taxon>
        <taxon>Effrenium</taxon>
    </lineage>
</organism>
<gene>
    <name evidence="2" type="ORF">EVOR1521_LOCUS8252</name>
</gene>
<keyword evidence="3" id="KW-1185">Reference proteome</keyword>
<feature type="compositionally biased region" description="Polar residues" evidence="1">
    <location>
        <begin position="50"/>
        <end position="71"/>
    </location>
</feature>
<protein>
    <submittedName>
        <fullName evidence="2">Uncharacterized protein</fullName>
    </submittedName>
</protein>
<dbReference type="EMBL" id="CAUJNA010000697">
    <property type="protein sequence ID" value="CAJ1380269.1"/>
    <property type="molecule type" value="Genomic_DNA"/>
</dbReference>
<reference evidence="2" key="1">
    <citation type="submission" date="2023-08" db="EMBL/GenBank/DDBJ databases">
        <authorList>
            <person name="Chen Y."/>
            <person name="Shah S."/>
            <person name="Dougan E. K."/>
            <person name="Thang M."/>
            <person name="Chan C."/>
        </authorList>
    </citation>
    <scope>NUCLEOTIDE SEQUENCE</scope>
</reference>